<name>C8PEV0_9BACT</name>
<comment type="caution">
    <text evidence="7">The sequence shown here is derived from an EMBL/GenBank/DDBJ whole genome shotgun (WGS) entry which is preliminary data.</text>
</comment>
<dbReference type="SUPFAM" id="SSF53167">
    <property type="entry name" value="Purine and uridine phosphorylases"/>
    <property type="match status" value="1"/>
</dbReference>
<dbReference type="CDD" id="cd09008">
    <property type="entry name" value="MTAN"/>
    <property type="match status" value="1"/>
</dbReference>
<gene>
    <name evidence="7" type="primary">mtnN</name>
    <name evidence="7" type="ORF">CAMGR0001_2589</name>
</gene>
<dbReference type="InterPro" id="IPR000845">
    <property type="entry name" value="Nucleoside_phosphorylase_d"/>
</dbReference>
<evidence type="ECO:0000256" key="1">
    <source>
        <dbReference type="ARBA" id="ARBA00004945"/>
    </source>
</evidence>
<dbReference type="PANTHER" id="PTHR46832">
    <property type="entry name" value="5'-METHYLTHIOADENOSINE/S-ADENOSYLHOMOCYSTEINE NUCLEOSIDASE"/>
    <property type="match status" value="1"/>
</dbReference>
<dbReference type="GO" id="GO:0008930">
    <property type="term" value="F:methylthioadenosine nucleosidase activity"/>
    <property type="evidence" value="ECO:0007669"/>
    <property type="project" value="InterPro"/>
</dbReference>
<evidence type="ECO:0000259" key="6">
    <source>
        <dbReference type="Pfam" id="PF01048"/>
    </source>
</evidence>
<keyword evidence="4" id="KW-0378">Hydrolase</keyword>
<dbReference type="RefSeq" id="WP_005869616.1">
    <property type="nucleotide sequence ID" value="NZ_ACYG01000009.1"/>
</dbReference>
<dbReference type="EC" id="3.2.2.9" evidence="2"/>
<dbReference type="GO" id="GO:0009164">
    <property type="term" value="P:nucleoside catabolic process"/>
    <property type="evidence" value="ECO:0007669"/>
    <property type="project" value="InterPro"/>
</dbReference>
<sequence>MKVAILGAMPEEIEPLLSALRERGVSVEAVEHANNKFYAAKLNGHDLVIAYSKIGKVNSALTATVMIEKFGARALIFTGVAGALKRGIKIGEILYATSLVQHDLDITAFGHPHGFVPGSKISVQTDARLNSIAQSVAEQLGITLKSGVIASGDQFVSGEERKSWIERMFDASAVEMEGASVAQVCDALGVPFCVLRAISDEAGHKAEFDFDEFMVKSAQTSANFVLKMIERL</sequence>
<protein>
    <recommendedName>
        <fullName evidence="2">adenosylhomocysteine nucleosidase</fullName>
        <ecNumber evidence="2">3.2.2.9</ecNumber>
    </recommendedName>
</protein>
<dbReference type="eggNOG" id="COG0775">
    <property type="taxonomic scope" value="Bacteria"/>
</dbReference>
<dbReference type="OrthoDB" id="9792278at2"/>
<evidence type="ECO:0000313" key="7">
    <source>
        <dbReference type="EMBL" id="EEV18578.1"/>
    </source>
</evidence>
<proteinExistence type="predicted"/>
<accession>C8PEV0</accession>
<dbReference type="EMBL" id="ACYG01000009">
    <property type="protein sequence ID" value="EEV18578.1"/>
    <property type="molecule type" value="Genomic_DNA"/>
</dbReference>
<keyword evidence="3" id="KW-0028">Amino-acid biosynthesis</keyword>
<dbReference type="AlphaFoldDB" id="C8PEV0"/>
<organism evidence="7 8">
    <name type="scientific">Campylobacter gracilis RM3268</name>
    <dbReference type="NCBI Taxonomy" id="553220"/>
    <lineage>
        <taxon>Bacteria</taxon>
        <taxon>Pseudomonadati</taxon>
        <taxon>Campylobacterota</taxon>
        <taxon>Epsilonproteobacteria</taxon>
        <taxon>Campylobacterales</taxon>
        <taxon>Campylobacteraceae</taxon>
        <taxon>Campylobacter</taxon>
    </lineage>
</organism>
<feature type="domain" description="Nucleoside phosphorylase" evidence="6">
    <location>
        <begin position="2"/>
        <end position="230"/>
    </location>
</feature>
<dbReference type="InterPro" id="IPR035994">
    <property type="entry name" value="Nucleoside_phosphorylase_sf"/>
</dbReference>
<evidence type="ECO:0000256" key="3">
    <source>
        <dbReference type="ARBA" id="ARBA00022605"/>
    </source>
</evidence>
<dbReference type="GO" id="GO:0008782">
    <property type="term" value="F:adenosylhomocysteine nucleosidase activity"/>
    <property type="evidence" value="ECO:0007669"/>
    <property type="project" value="UniProtKB-EC"/>
</dbReference>
<dbReference type="Pfam" id="PF01048">
    <property type="entry name" value="PNP_UDP_1"/>
    <property type="match status" value="1"/>
</dbReference>
<dbReference type="GO" id="GO:0019509">
    <property type="term" value="P:L-methionine salvage from methylthioadenosine"/>
    <property type="evidence" value="ECO:0007669"/>
    <property type="project" value="UniProtKB-UniPathway"/>
</dbReference>
<dbReference type="UniPathway" id="UPA00904">
    <property type="reaction ID" value="UER00871"/>
</dbReference>
<dbReference type="InterPro" id="IPR010049">
    <property type="entry name" value="MTA_SAH_Nsdase"/>
</dbReference>
<dbReference type="GO" id="GO:0019284">
    <property type="term" value="P:L-methionine salvage from S-adenosylmethionine"/>
    <property type="evidence" value="ECO:0007669"/>
    <property type="project" value="TreeGrafter"/>
</dbReference>
<reference evidence="7 8" key="1">
    <citation type="submission" date="2009-07" db="EMBL/GenBank/DDBJ databases">
        <authorList>
            <person name="Madupu R."/>
            <person name="Sebastian Y."/>
            <person name="Durkin A.S."/>
            <person name="Torralba M."/>
            <person name="Methe B."/>
            <person name="Sutton G.G."/>
            <person name="Strausberg R.L."/>
            <person name="Nelson K.E."/>
        </authorList>
    </citation>
    <scope>NUCLEOTIDE SEQUENCE [LARGE SCALE GENOMIC DNA]</scope>
    <source>
        <strain evidence="7 8">RM3268</strain>
    </source>
</reference>
<keyword evidence="8" id="KW-1185">Reference proteome</keyword>
<dbReference type="PANTHER" id="PTHR46832:SF1">
    <property type="entry name" value="5'-METHYLTHIOADENOSINE_S-ADENOSYLHOMOCYSTEINE NUCLEOSIDASE"/>
    <property type="match status" value="1"/>
</dbReference>
<dbReference type="Gene3D" id="3.40.50.1580">
    <property type="entry name" value="Nucleoside phosphorylase domain"/>
    <property type="match status" value="1"/>
</dbReference>
<dbReference type="NCBIfam" id="TIGR01704">
    <property type="entry name" value="MTA_SAH-Nsdase"/>
    <property type="match status" value="1"/>
</dbReference>
<dbReference type="STRING" id="824.CGRAC_0395"/>
<evidence type="ECO:0000256" key="2">
    <source>
        <dbReference type="ARBA" id="ARBA00011974"/>
    </source>
</evidence>
<evidence type="ECO:0000313" key="8">
    <source>
        <dbReference type="Proteomes" id="UP000005709"/>
    </source>
</evidence>
<evidence type="ECO:0000256" key="4">
    <source>
        <dbReference type="ARBA" id="ARBA00022801"/>
    </source>
</evidence>
<dbReference type="Proteomes" id="UP000005709">
    <property type="component" value="Unassembled WGS sequence"/>
</dbReference>
<keyword evidence="5" id="KW-0486">Methionine biosynthesis</keyword>
<evidence type="ECO:0000256" key="5">
    <source>
        <dbReference type="ARBA" id="ARBA00023167"/>
    </source>
</evidence>
<comment type="pathway">
    <text evidence="1">Amino-acid biosynthesis; L-methionine biosynthesis via salvage pathway; S-methyl-5-thio-alpha-D-ribose 1-phosphate from S-methyl-5'-thioadenosine (hydrolase route): step 1/2.</text>
</comment>
<dbReference type="NCBIfam" id="NF004079">
    <property type="entry name" value="PRK05584.1"/>
    <property type="match status" value="1"/>
</dbReference>
<dbReference type="GO" id="GO:0005829">
    <property type="term" value="C:cytosol"/>
    <property type="evidence" value="ECO:0007669"/>
    <property type="project" value="TreeGrafter"/>
</dbReference>